<reference evidence="9 10" key="1">
    <citation type="journal article" date="2016" name="Nat. Commun.">
        <title>Thousands of microbial genomes shed light on interconnected biogeochemical processes in an aquifer system.</title>
        <authorList>
            <person name="Anantharaman K."/>
            <person name="Brown C.T."/>
            <person name="Hug L.A."/>
            <person name="Sharon I."/>
            <person name="Castelle C.J."/>
            <person name="Probst A.J."/>
            <person name="Thomas B.C."/>
            <person name="Singh A."/>
            <person name="Wilkins M.J."/>
            <person name="Karaoz U."/>
            <person name="Brodie E.L."/>
            <person name="Williams K.H."/>
            <person name="Hubbard S.S."/>
            <person name="Banfield J.F."/>
        </authorList>
    </citation>
    <scope>NUCLEOTIDE SEQUENCE [LARGE SCALE GENOMIC DNA]</scope>
</reference>
<gene>
    <name evidence="6" type="primary">era</name>
    <name evidence="9" type="ORF">A2Y62_12150</name>
</gene>
<evidence type="ECO:0000256" key="2">
    <source>
        <dbReference type="ARBA" id="ARBA00020484"/>
    </source>
</evidence>
<evidence type="ECO:0000256" key="5">
    <source>
        <dbReference type="ARBA" id="ARBA00023134"/>
    </source>
</evidence>
<feature type="region of interest" description="G1" evidence="7">
    <location>
        <begin position="10"/>
        <end position="17"/>
    </location>
</feature>
<dbReference type="PANTHER" id="PTHR42698">
    <property type="entry name" value="GTPASE ERA"/>
    <property type="match status" value="1"/>
</dbReference>
<feature type="binding site" evidence="6">
    <location>
        <begin position="126"/>
        <end position="129"/>
    </location>
    <ligand>
        <name>GTP</name>
        <dbReference type="ChEBI" id="CHEBI:37565"/>
    </ligand>
</feature>
<keyword evidence="4 6" id="KW-0694">RNA-binding</keyword>
<dbReference type="PRINTS" id="PR00326">
    <property type="entry name" value="GTP1OBG"/>
</dbReference>
<dbReference type="NCBIfam" id="TIGR00231">
    <property type="entry name" value="small_GTP"/>
    <property type="match status" value="1"/>
</dbReference>
<feature type="region of interest" description="G4" evidence="7">
    <location>
        <begin position="126"/>
        <end position="129"/>
    </location>
</feature>
<feature type="domain" description="Era-type G" evidence="8">
    <location>
        <begin position="2"/>
        <end position="176"/>
    </location>
</feature>
<dbReference type="CDD" id="cd04163">
    <property type="entry name" value="Era"/>
    <property type="match status" value="1"/>
</dbReference>
<keyword evidence="6" id="KW-0472">Membrane</keyword>
<dbReference type="NCBIfam" id="TIGR00436">
    <property type="entry name" value="era"/>
    <property type="match status" value="1"/>
</dbReference>
<evidence type="ECO:0000313" key="9">
    <source>
        <dbReference type="EMBL" id="OGF61446.1"/>
    </source>
</evidence>
<evidence type="ECO:0000256" key="6">
    <source>
        <dbReference type="HAMAP-Rule" id="MF_00367"/>
    </source>
</evidence>
<dbReference type="STRING" id="1817863.A2Y62_12150"/>
<dbReference type="GO" id="GO:0043024">
    <property type="term" value="F:ribosomal small subunit binding"/>
    <property type="evidence" value="ECO:0007669"/>
    <property type="project" value="TreeGrafter"/>
</dbReference>
<comment type="caution">
    <text evidence="6">Lacks conserved residue(s) required for the propagation of feature annotation.</text>
</comment>
<dbReference type="PROSITE" id="PS51713">
    <property type="entry name" value="G_ERA"/>
    <property type="match status" value="1"/>
</dbReference>
<dbReference type="HAMAP" id="MF_00367">
    <property type="entry name" value="GTPase_Era"/>
    <property type="match status" value="1"/>
</dbReference>
<dbReference type="GO" id="GO:0005829">
    <property type="term" value="C:cytosol"/>
    <property type="evidence" value="ECO:0007669"/>
    <property type="project" value="TreeGrafter"/>
</dbReference>
<dbReference type="Pfam" id="PF07650">
    <property type="entry name" value="KH_2"/>
    <property type="match status" value="1"/>
</dbReference>
<keyword evidence="6" id="KW-0699">rRNA-binding</keyword>
<dbReference type="InterPro" id="IPR015946">
    <property type="entry name" value="KH_dom-like_a/b"/>
</dbReference>
<protein>
    <recommendedName>
        <fullName evidence="2 6">GTPase Era</fullName>
    </recommendedName>
</protein>
<dbReference type="InterPro" id="IPR030388">
    <property type="entry name" value="G_ERA_dom"/>
</dbReference>
<dbReference type="CDD" id="cd22534">
    <property type="entry name" value="KH-II_Era"/>
    <property type="match status" value="1"/>
</dbReference>
<evidence type="ECO:0000313" key="10">
    <source>
        <dbReference type="Proteomes" id="UP000178943"/>
    </source>
</evidence>
<evidence type="ECO:0000259" key="8">
    <source>
        <dbReference type="PROSITE" id="PS51713"/>
    </source>
</evidence>
<dbReference type="InterPro" id="IPR004044">
    <property type="entry name" value="KH_dom_type_2"/>
</dbReference>
<dbReference type="SUPFAM" id="SSF54814">
    <property type="entry name" value="Prokaryotic type KH domain (KH-domain type II)"/>
    <property type="match status" value="1"/>
</dbReference>
<accession>A0A1F5VDE9</accession>
<keyword evidence="5 6" id="KW-0342">GTP-binding</keyword>
<dbReference type="GO" id="GO:0000028">
    <property type="term" value="P:ribosomal small subunit assembly"/>
    <property type="evidence" value="ECO:0007669"/>
    <property type="project" value="TreeGrafter"/>
</dbReference>
<keyword evidence="3 6" id="KW-0547">Nucleotide-binding</keyword>
<keyword evidence="6" id="KW-0963">Cytoplasm</keyword>
<name>A0A1F5VDE9_9BACT</name>
<comment type="subunit">
    <text evidence="6">Monomer.</text>
</comment>
<feature type="region of interest" description="G5" evidence="7">
    <location>
        <begin position="155"/>
        <end position="157"/>
    </location>
</feature>
<dbReference type="PANTHER" id="PTHR42698:SF1">
    <property type="entry name" value="GTPASE ERA, MITOCHONDRIAL"/>
    <property type="match status" value="1"/>
</dbReference>
<feature type="region of interest" description="G2" evidence="7">
    <location>
        <begin position="36"/>
        <end position="40"/>
    </location>
</feature>
<dbReference type="NCBIfam" id="NF000908">
    <property type="entry name" value="PRK00089.1"/>
    <property type="match status" value="1"/>
</dbReference>
<dbReference type="Pfam" id="PF01926">
    <property type="entry name" value="MMR_HSR1"/>
    <property type="match status" value="1"/>
</dbReference>
<comment type="caution">
    <text evidence="9">The sequence shown here is derived from an EMBL/GenBank/DDBJ whole genome shotgun (WGS) entry which is preliminary data.</text>
</comment>
<evidence type="ECO:0000256" key="7">
    <source>
        <dbReference type="PROSITE-ProRule" id="PRU01050"/>
    </source>
</evidence>
<dbReference type="SUPFAM" id="SSF52540">
    <property type="entry name" value="P-loop containing nucleoside triphosphate hydrolases"/>
    <property type="match status" value="1"/>
</dbReference>
<proteinExistence type="inferred from homology"/>
<dbReference type="InterPro" id="IPR006073">
    <property type="entry name" value="GTP-bd"/>
</dbReference>
<dbReference type="Gene3D" id="3.40.50.300">
    <property type="entry name" value="P-loop containing nucleotide triphosphate hydrolases"/>
    <property type="match status" value="1"/>
</dbReference>
<evidence type="ECO:0000256" key="4">
    <source>
        <dbReference type="ARBA" id="ARBA00022884"/>
    </source>
</evidence>
<keyword evidence="6" id="KW-0690">Ribosome biogenesis</keyword>
<feature type="binding site" evidence="6">
    <location>
        <begin position="10"/>
        <end position="17"/>
    </location>
    <ligand>
        <name>GTP</name>
        <dbReference type="ChEBI" id="CHEBI:37565"/>
    </ligand>
</feature>
<dbReference type="InterPro" id="IPR005662">
    <property type="entry name" value="GTPase_Era-like"/>
</dbReference>
<dbReference type="GO" id="GO:0070181">
    <property type="term" value="F:small ribosomal subunit rRNA binding"/>
    <property type="evidence" value="ECO:0007669"/>
    <property type="project" value="UniProtKB-UniRule"/>
</dbReference>
<dbReference type="GO" id="GO:0005886">
    <property type="term" value="C:plasma membrane"/>
    <property type="evidence" value="ECO:0007669"/>
    <property type="project" value="UniProtKB-SubCell"/>
</dbReference>
<dbReference type="Proteomes" id="UP000178943">
    <property type="component" value="Unassembled WGS sequence"/>
</dbReference>
<evidence type="ECO:0000256" key="3">
    <source>
        <dbReference type="ARBA" id="ARBA00022741"/>
    </source>
</evidence>
<keyword evidence="6" id="KW-1003">Cell membrane</keyword>
<dbReference type="EMBL" id="MFGW01000195">
    <property type="protein sequence ID" value="OGF61446.1"/>
    <property type="molecule type" value="Genomic_DNA"/>
</dbReference>
<organism evidence="9 10">
    <name type="scientific">Candidatus Fischerbacteria bacterium RBG_13_37_8</name>
    <dbReference type="NCBI Taxonomy" id="1817863"/>
    <lineage>
        <taxon>Bacteria</taxon>
        <taxon>Candidatus Fischeribacteriota</taxon>
    </lineage>
</organism>
<feature type="region of interest" description="G3" evidence="7">
    <location>
        <begin position="57"/>
        <end position="60"/>
    </location>
</feature>
<comment type="similarity">
    <text evidence="1 6 7">Belongs to the TRAFAC class TrmE-Era-EngA-EngB-Septin-like GTPase superfamily. Era GTPase family.</text>
</comment>
<dbReference type="InterPro" id="IPR009019">
    <property type="entry name" value="KH_sf_prok-type"/>
</dbReference>
<dbReference type="AlphaFoldDB" id="A0A1F5VDE9"/>
<comment type="function">
    <text evidence="6">An essential GTPase that binds both GDP and GTP, with rapid nucleotide exchange. Plays a role in 16S rRNA processing and 30S ribosomal subunit biogenesis and possibly also in cell cycle regulation and energy metabolism.</text>
</comment>
<dbReference type="InterPro" id="IPR005225">
    <property type="entry name" value="Small_GTP-bd"/>
</dbReference>
<dbReference type="GO" id="GO:0003924">
    <property type="term" value="F:GTPase activity"/>
    <property type="evidence" value="ECO:0007669"/>
    <property type="project" value="UniProtKB-UniRule"/>
</dbReference>
<evidence type="ECO:0000256" key="1">
    <source>
        <dbReference type="ARBA" id="ARBA00007921"/>
    </source>
</evidence>
<sequence length="305" mass="34834">MKSGYVAIIGRPNVGKSTLFNALMNAKLTAVSPKPQTTRIRITGILTSPDSQIILWDCPGLFQTKDTFNKRLVKIALSSLKEIDLALWLIDCTKYQHQDDQFVLSNIRKAVHRSNNSSMPIFLLINKLDSIKKELLLPIIDLYRNLFDFQEIIPISALKGINVPLLKTKIEEYLPAGPQYYENETLSDLPNNLLLSEFIREKIYLYTHQEVPYLTAVIVNEIKTIEEKNLLYIQADIIVGKTSIKKIIVGNKGQMIKRIGTAARKDIEQFFKTQMKQLPAVYLDLFVKVKENWTENPQLLSNLGL</sequence>
<comment type="subcellular location">
    <subcellularLocation>
        <location evidence="6">Cytoplasm</location>
    </subcellularLocation>
    <subcellularLocation>
        <location evidence="6">Cell membrane</location>
        <topology evidence="6">Peripheral membrane protein</topology>
    </subcellularLocation>
</comment>
<dbReference type="Gene3D" id="3.30.300.20">
    <property type="match status" value="1"/>
</dbReference>
<dbReference type="GO" id="GO:0005525">
    <property type="term" value="F:GTP binding"/>
    <property type="evidence" value="ECO:0007669"/>
    <property type="project" value="UniProtKB-UniRule"/>
</dbReference>
<dbReference type="InterPro" id="IPR027417">
    <property type="entry name" value="P-loop_NTPase"/>
</dbReference>